<feature type="domain" description="PKD" evidence="1">
    <location>
        <begin position="726"/>
        <end position="775"/>
    </location>
</feature>
<dbReference type="InterPro" id="IPR013320">
    <property type="entry name" value="ConA-like_dom_sf"/>
</dbReference>
<dbReference type="Gene3D" id="2.60.120.200">
    <property type="match status" value="1"/>
</dbReference>
<proteinExistence type="predicted"/>
<dbReference type="GO" id="GO:0005975">
    <property type="term" value="P:carbohydrate metabolic process"/>
    <property type="evidence" value="ECO:0007669"/>
    <property type="project" value="UniProtKB-ARBA"/>
</dbReference>
<keyword evidence="4" id="KW-1185">Reference proteome</keyword>
<name>A0A1I7AM87_9FLAO</name>
<sequence>MLLKSIIFSITIFSFIPYILAQLPCGQAMDLNTWSQEGYASTGQWTVNASGTQVVQSVNGASTWFVSPEDYINVLIQGSIKVNTSADDDLVGFVFGYENPIGTLTNPSNTYLKTFVLDWKQSTQTFVGMNCTEGFALYQMDGNFDFTNITIQGSGQVYPEMWQRVNSANLNLLDTDYSNNGWNDFQQYNFQLKYTYDSIVIWIDGNRIFEESGCYNPGKFGFYNQSQDDVIYSNFSYAHIADFSVSDTVFCVSDTAFFELGLGCSSAYNASLNYDWSFGDGGLGTGVSPWHDYQTGGVYQVELMVTDSTGCSTSTVQNILVDFGDTSVGSYIDSSCYFQTTLYANANNGSWSSDSSVLFGSVSSNSTSVEVVSNGEYNFYWDYVSSNGCPFTDTVSVTFHPMNINLQANNPSCSDGSDGLLNVVVSGVAPYTYDWTGNGVNSNLQGLQNLSAGTYDLHVEDAIGCDYDTSVTLIEPVSFNFTILEVDADCDTVNGVFGVSDLTGDNGPFQFDWGNGPTQDSIQEQLLAGSYSVEIIDANGCDTLVNGVVNLGGVSLVLDSLVPLACYGDTNAYVEVTCLTDNGSYTYNWDDGTSSNVLNAVSAGTYTVVVTTLNPGCIDSMTISVPEPQELLIIAPSDSVFCSGVNVDLVSVVQGGTGGYNYSWNNMAGGSSYSVFINQDTLVALRVEDSLGCVAEKLITLNTHPSPFANFSISDSIFCVGNSNLVDFVNFSTPSDADFQWFFGDGNQSSLVNPSHLYADTGVYSVLLIAENSFGCLDSAELINAIYVYPRPLASFIYSPATITIEDTDIDFYDQSSGNPIYWEWSFHGNGSSNMQNPEYNFPAEIGDYSVLLIVQNEFGCLDSVTQILTIKDDFTIYVPNTFTPDGNETNNTWEVELKNAEDYLLRIRVYNRWGELIWESHDAQQGWDGSYNGRLVPDGTYVWIIEVKGGDLDKPFVKQGHINVLK</sequence>
<dbReference type="InterPro" id="IPR000601">
    <property type="entry name" value="PKD_dom"/>
</dbReference>
<dbReference type="NCBIfam" id="TIGR04131">
    <property type="entry name" value="Bac_Flav_CTERM"/>
    <property type="match status" value="1"/>
</dbReference>
<accession>A0A1I7AM87</accession>
<dbReference type="RefSeq" id="WP_090249481.1">
    <property type="nucleotide sequence ID" value="NZ_FPAS01000003.1"/>
</dbReference>
<dbReference type="InterPro" id="IPR008859">
    <property type="entry name" value="Thrombospondin_C"/>
</dbReference>
<dbReference type="GO" id="GO:0005509">
    <property type="term" value="F:calcium ion binding"/>
    <property type="evidence" value="ECO:0007669"/>
    <property type="project" value="InterPro"/>
</dbReference>
<dbReference type="InterPro" id="IPR035986">
    <property type="entry name" value="PKD_dom_sf"/>
</dbReference>
<dbReference type="SUPFAM" id="SSF49899">
    <property type="entry name" value="Concanavalin A-like lectins/glucanases"/>
    <property type="match status" value="1"/>
</dbReference>
<dbReference type="Pfam" id="PF05735">
    <property type="entry name" value="TSP_C"/>
    <property type="match status" value="1"/>
</dbReference>
<organism evidence="3 4">
    <name type="scientific">Lishizhenia tianjinensis</name>
    <dbReference type="NCBI Taxonomy" id="477690"/>
    <lineage>
        <taxon>Bacteria</taxon>
        <taxon>Pseudomonadati</taxon>
        <taxon>Bacteroidota</taxon>
        <taxon>Flavobacteriia</taxon>
        <taxon>Flavobacteriales</taxon>
        <taxon>Crocinitomicaceae</taxon>
        <taxon>Lishizhenia</taxon>
    </lineage>
</organism>
<reference evidence="3 4" key="1">
    <citation type="submission" date="2016-10" db="EMBL/GenBank/DDBJ databases">
        <authorList>
            <person name="de Groot N.N."/>
        </authorList>
    </citation>
    <scope>NUCLEOTIDE SEQUENCE [LARGE SCALE GENOMIC DNA]</scope>
    <source>
        <strain evidence="3 4">CGMCC 1.7005</strain>
    </source>
</reference>
<dbReference type="OrthoDB" id="7794186at2"/>
<dbReference type="InterPro" id="IPR026341">
    <property type="entry name" value="T9SS_type_B"/>
</dbReference>
<dbReference type="Pfam" id="PF13585">
    <property type="entry name" value="CHU_C"/>
    <property type="match status" value="1"/>
</dbReference>
<evidence type="ECO:0000259" key="1">
    <source>
        <dbReference type="PROSITE" id="PS50093"/>
    </source>
</evidence>
<evidence type="ECO:0000313" key="4">
    <source>
        <dbReference type="Proteomes" id="UP000236454"/>
    </source>
</evidence>
<dbReference type="SMART" id="SM00089">
    <property type="entry name" value="PKD"/>
    <property type="match status" value="3"/>
</dbReference>
<protein>
    <submittedName>
        <fullName evidence="3">Gliding motility-associated C-terminal domain-containing protein</fullName>
    </submittedName>
</protein>
<evidence type="ECO:0000313" key="3">
    <source>
        <dbReference type="EMBL" id="SFT76058.1"/>
    </source>
</evidence>
<dbReference type="PROSITE" id="PS50093">
    <property type="entry name" value="PKD"/>
    <property type="match status" value="2"/>
</dbReference>
<dbReference type="STRING" id="477690.SAMN05216474_2226"/>
<dbReference type="PROSITE" id="PS51236">
    <property type="entry name" value="TSP_CTER"/>
    <property type="match status" value="1"/>
</dbReference>
<dbReference type="GO" id="GO:0004553">
    <property type="term" value="F:hydrolase activity, hydrolyzing O-glycosyl compounds"/>
    <property type="evidence" value="ECO:0007669"/>
    <property type="project" value="UniProtKB-ARBA"/>
</dbReference>
<dbReference type="InterPro" id="IPR022409">
    <property type="entry name" value="PKD/Chitinase_dom"/>
</dbReference>
<dbReference type="CDD" id="cd00146">
    <property type="entry name" value="PKD"/>
    <property type="match status" value="3"/>
</dbReference>
<dbReference type="InterPro" id="IPR025667">
    <property type="entry name" value="SprB_repeat"/>
</dbReference>
<gene>
    <name evidence="3" type="ORF">SAMN05216474_2226</name>
</gene>
<dbReference type="Proteomes" id="UP000236454">
    <property type="component" value="Unassembled WGS sequence"/>
</dbReference>
<dbReference type="GO" id="GO:0005576">
    <property type="term" value="C:extracellular region"/>
    <property type="evidence" value="ECO:0007669"/>
    <property type="project" value="InterPro"/>
</dbReference>
<dbReference type="InterPro" id="IPR013783">
    <property type="entry name" value="Ig-like_fold"/>
</dbReference>
<dbReference type="Pfam" id="PF13573">
    <property type="entry name" value="SprB"/>
    <property type="match status" value="1"/>
</dbReference>
<dbReference type="SUPFAM" id="SSF49299">
    <property type="entry name" value="PKD domain"/>
    <property type="match status" value="3"/>
</dbReference>
<dbReference type="EMBL" id="FPAS01000003">
    <property type="protein sequence ID" value="SFT76058.1"/>
    <property type="molecule type" value="Genomic_DNA"/>
</dbReference>
<dbReference type="AlphaFoldDB" id="A0A1I7AM87"/>
<dbReference type="GO" id="GO:0007155">
    <property type="term" value="P:cell adhesion"/>
    <property type="evidence" value="ECO:0007669"/>
    <property type="project" value="InterPro"/>
</dbReference>
<dbReference type="Pfam" id="PF18911">
    <property type="entry name" value="PKD_4"/>
    <property type="match status" value="2"/>
</dbReference>
<feature type="domain" description="PKD" evidence="1">
    <location>
        <begin position="274"/>
        <end position="321"/>
    </location>
</feature>
<evidence type="ECO:0000259" key="2">
    <source>
        <dbReference type="PROSITE" id="PS51236"/>
    </source>
</evidence>
<feature type="domain" description="TSP C-terminal" evidence="2">
    <location>
        <begin position="24"/>
        <end position="244"/>
    </location>
</feature>
<dbReference type="Gene3D" id="2.60.40.10">
    <property type="entry name" value="Immunoglobulins"/>
    <property type="match status" value="3"/>
</dbReference>